<dbReference type="CDD" id="cd13214">
    <property type="entry name" value="PH-GRAM_WBP2"/>
    <property type="match status" value="1"/>
</dbReference>
<name>A0ABM1MX86_NICVS</name>
<feature type="compositionally biased region" description="Low complexity" evidence="1">
    <location>
        <begin position="219"/>
        <end position="282"/>
    </location>
</feature>
<dbReference type="Proteomes" id="UP000695000">
    <property type="component" value="Unplaced"/>
</dbReference>
<feature type="region of interest" description="Disordered" evidence="1">
    <location>
        <begin position="200"/>
        <end position="345"/>
    </location>
</feature>
<dbReference type="PANTHER" id="PTHR31606:SF1">
    <property type="entry name" value="WW DOMAIN BINDING PROTEIN 2, ISOFORM E"/>
    <property type="match status" value="1"/>
</dbReference>
<dbReference type="SUPFAM" id="SSF50729">
    <property type="entry name" value="PH domain-like"/>
    <property type="match status" value="1"/>
</dbReference>
<evidence type="ECO:0000259" key="2">
    <source>
        <dbReference type="Pfam" id="PF02893"/>
    </source>
</evidence>
<evidence type="ECO:0000313" key="4">
    <source>
        <dbReference type="RefSeq" id="XP_017779186.1"/>
    </source>
</evidence>
<feature type="compositionally biased region" description="Low complexity" evidence="1">
    <location>
        <begin position="300"/>
        <end position="312"/>
    </location>
</feature>
<dbReference type="InterPro" id="IPR011993">
    <property type="entry name" value="PH-like_dom_sf"/>
</dbReference>
<reference evidence="4" key="1">
    <citation type="submission" date="2025-08" db="UniProtKB">
        <authorList>
            <consortium name="RefSeq"/>
        </authorList>
    </citation>
    <scope>IDENTIFICATION</scope>
    <source>
        <tissue evidence="4">Whole Larva</tissue>
    </source>
</reference>
<accession>A0ABM1MX86</accession>
<evidence type="ECO:0000256" key="1">
    <source>
        <dbReference type="SAM" id="MobiDB-lite"/>
    </source>
</evidence>
<organism evidence="3 4">
    <name type="scientific">Nicrophorus vespilloides</name>
    <name type="common">Boreal carrion beetle</name>
    <dbReference type="NCBI Taxonomy" id="110193"/>
    <lineage>
        <taxon>Eukaryota</taxon>
        <taxon>Metazoa</taxon>
        <taxon>Ecdysozoa</taxon>
        <taxon>Arthropoda</taxon>
        <taxon>Hexapoda</taxon>
        <taxon>Insecta</taxon>
        <taxon>Pterygota</taxon>
        <taxon>Neoptera</taxon>
        <taxon>Endopterygota</taxon>
        <taxon>Coleoptera</taxon>
        <taxon>Polyphaga</taxon>
        <taxon>Staphyliniformia</taxon>
        <taxon>Silphidae</taxon>
        <taxon>Nicrophorinae</taxon>
        <taxon>Nicrophorus</taxon>
    </lineage>
</organism>
<gene>
    <name evidence="4" type="primary">LOC108564598</name>
</gene>
<protein>
    <submittedName>
        <fullName evidence="4">WW domain-binding protein 2 isoform X1</fullName>
    </submittedName>
</protein>
<dbReference type="GeneID" id="108564598"/>
<keyword evidence="3" id="KW-1185">Reference proteome</keyword>
<dbReference type="InterPro" id="IPR004182">
    <property type="entry name" value="GRAM"/>
</dbReference>
<feature type="domain" description="GRAM" evidence="2">
    <location>
        <begin position="41"/>
        <end position="128"/>
    </location>
</feature>
<sequence>MSVNTAHLNGGVLIHSGECILVFSDNTTMEFSGQEGPIFKGTKMGRIYLTTHRMIFNSKDIKEPMQSFSFPFVTLSDVELEQPIFGANYIKGKVRAQQNGNWVGEAKFKLVFKHGGAIEFGQAMLHAARLATGLDATRMMNGREAPPPYVAPETQWYAAPPPAYAPPPQGYYGWVPPTQAFPDQPPSNSVFMTDAPPPYPGINMPQSGPGNFQQPPPYSQGGYPQMQGGYQPQAGYQPQPGFPPQGGYQPQQQQVGGFQPQPGFQQPGGYQQHGQQAAGAAFVPQPGFAPQGASGFQGSAADAKAAEAAQSAYYDPNRPQMAFVPPPAYYENPPSYDQATHKKQQ</sequence>
<dbReference type="RefSeq" id="XP_017779186.1">
    <property type="nucleotide sequence ID" value="XM_017923697.1"/>
</dbReference>
<proteinExistence type="predicted"/>
<dbReference type="Gene3D" id="2.30.29.30">
    <property type="entry name" value="Pleckstrin-homology domain (PH domain)/Phosphotyrosine-binding domain (PTB)"/>
    <property type="match status" value="1"/>
</dbReference>
<dbReference type="Pfam" id="PF02893">
    <property type="entry name" value="GRAM"/>
    <property type="match status" value="1"/>
</dbReference>
<dbReference type="InterPro" id="IPR044852">
    <property type="entry name" value="WBP2-like"/>
</dbReference>
<dbReference type="PANTHER" id="PTHR31606">
    <property type="entry name" value="WW DOMAIN BINDING PROTEIN 2, ISOFORM E"/>
    <property type="match status" value="1"/>
</dbReference>
<evidence type="ECO:0000313" key="3">
    <source>
        <dbReference type="Proteomes" id="UP000695000"/>
    </source>
</evidence>